<dbReference type="Gene3D" id="3.80.10.10">
    <property type="entry name" value="Ribonuclease Inhibitor"/>
    <property type="match status" value="1"/>
</dbReference>
<protein>
    <submittedName>
        <fullName evidence="3">Uncharacterized protein</fullName>
    </submittedName>
</protein>
<dbReference type="InterPro" id="IPR032675">
    <property type="entry name" value="LRR_dom_sf"/>
</dbReference>
<evidence type="ECO:0000256" key="2">
    <source>
        <dbReference type="ARBA" id="ARBA00022737"/>
    </source>
</evidence>
<reference evidence="3 4" key="1">
    <citation type="submission" date="2021-06" db="EMBL/GenBank/DDBJ databases">
        <title>Caerostris extrusa draft genome.</title>
        <authorList>
            <person name="Kono N."/>
            <person name="Arakawa K."/>
        </authorList>
    </citation>
    <scope>NUCLEOTIDE SEQUENCE [LARGE SCALE GENOMIC DNA]</scope>
</reference>
<keyword evidence="2" id="KW-0677">Repeat</keyword>
<dbReference type="InterPro" id="IPR001611">
    <property type="entry name" value="Leu-rich_rpt"/>
</dbReference>
<name>A0AAV4UE73_CAEEX</name>
<comment type="caution">
    <text evidence="3">The sequence shown here is derived from an EMBL/GenBank/DDBJ whole genome shotgun (WGS) entry which is preliminary data.</text>
</comment>
<dbReference type="Proteomes" id="UP001054945">
    <property type="component" value="Unassembled WGS sequence"/>
</dbReference>
<evidence type="ECO:0000313" key="3">
    <source>
        <dbReference type="EMBL" id="GIY56125.1"/>
    </source>
</evidence>
<organism evidence="3 4">
    <name type="scientific">Caerostris extrusa</name>
    <name type="common">Bark spider</name>
    <name type="synonym">Caerostris bankana</name>
    <dbReference type="NCBI Taxonomy" id="172846"/>
    <lineage>
        <taxon>Eukaryota</taxon>
        <taxon>Metazoa</taxon>
        <taxon>Ecdysozoa</taxon>
        <taxon>Arthropoda</taxon>
        <taxon>Chelicerata</taxon>
        <taxon>Arachnida</taxon>
        <taxon>Araneae</taxon>
        <taxon>Araneomorphae</taxon>
        <taxon>Entelegynae</taxon>
        <taxon>Araneoidea</taxon>
        <taxon>Araneidae</taxon>
        <taxon>Caerostris</taxon>
    </lineage>
</organism>
<accession>A0AAV4UE73</accession>
<dbReference type="SUPFAM" id="SSF52058">
    <property type="entry name" value="L domain-like"/>
    <property type="match status" value="1"/>
</dbReference>
<proteinExistence type="predicted"/>
<keyword evidence="4" id="KW-1185">Reference proteome</keyword>
<dbReference type="PANTHER" id="PTHR24369">
    <property type="entry name" value="ANTIGEN BSP, PUTATIVE-RELATED"/>
    <property type="match status" value="1"/>
</dbReference>
<dbReference type="InterPro" id="IPR050541">
    <property type="entry name" value="LRR_TM_domain-containing"/>
</dbReference>
<dbReference type="Pfam" id="PF13855">
    <property type="entry name" value="LRR_8"/>
    <property type="match status" value="1"/>
</dbReference>
<dbReference type="PROSITE" id="PS51450">
    <property type="entry name" value="LRR"/>
    <property type="match status" value="1"/>
</dbReference>
<dbReference type="GO" id="GO:0005886">
    <property type="term" value="C:plasma membrane"/>
    <property type="evidence" value="ECO:0007669"/>
    <property type="project" value="TreeGrafter"/>
</dbReference>
<evidence type="ECO:0000313" key="4">
    <source>
        <dbReference type="Proteomes" id="UP001054945"/>
    </source>
</evidence>
<evidence type="ECO:0000256" key="1">
    <source>
        <dbReference type="ARBA" id="ARBA00022614"/>
    </source>
</evidence>
<keyword evidence="1" id="KW-0433">Leucine-rich repeat</keyword>
<dbReference type="EMBL" id="BPLR01012733">
    <property type="protein sequence ID" value="GIY56125.1"/>
    <property type="molecule type" value="Genomic_DNA"/>
</dbReference>
<dbReference type="AlphaFoldDB" id="A0AAV4UE73"/>
<sequence length="153" mass="17297">MCRLTELHLEGNRIATLGSEIPDLTQLRILSISNNQIRTISINQLPPKLTHLFLAGNPFHCDRQMLPFLQFLNSTEELIQMKTFVPLLKMVPTQPLPALPCPCRCSITNDNLIFVDCSSSGLTHLPPFFTEEQVNAPTVHLKNRDLCNSLVYE</sequence>
<dbReference type="PANTHER" id="PTHR24369:SF211">
    <property type="entry name" value="LEUCINE-RICH REPEAT-CONTAINING PROTEIN 15-LIKE"/>
    <property type="match status" value="1"/>
</dbReference>
<gene>
    <name evidence="3" type="primary">AVEN_57640_1</name>
    <name evidence="3" type="ORF">CEXT_290291</name>
</gene>